<comment type="subunit">
    <text evidence="2 8">Homodimer.</text>
</comment>
<gene>
    <name evidence="8" type="primary">tadA</name>
    <name evidence="10" type="ORF">J0B03_10300</name>
</gene>
<dbReference type="RefSeq" id="WP_207299520.1">
    <property type="nucleotide sequence ID" value="NZ_CP071444.1"/>
</dbReference>
<comment type="similarity">
    <text evidence="1">Belongs to the cytidine and deoxycytidylate deaminase family. ADAT2 subfamily.</text>
</comment>
<feature type="domain" description="CMP/dCMP-type deaminase" evidence="9">
    <location>
        <begin position="1"/>
        <end position="108"/>
    </location>
</feature>
<feature type="binding site" evidence="8">
    <location>
        <position position="50"/>
    </location>
    <ligand>
        <name>Zn(2+)</name>
        <dbReference type="ChEBI" id="CHEBI:29105"/>
        <note>catalytic</note>
    </ligand>
</feature>
<dbReference type="InterPro" id="IPR016192">
    <property type="entry name" value="APOBEC/CMP_deaminase_Zn-bd"/>
</dbReference>
<comment type="cofactor">
    <cofactor evidence="8">
        <name>Zn(2+)</name>
        <dbReference type="ChEBI" id="CHEBI:29105"/>
    </cofactor>
    <text evidence="8">Binds 1 zinc ion per subunit.</text>
</comment>
<feature type="binding site" evidence="8">
    <location>
        <position position="83"/>
    </location>
    <ligand>
        <name>Zn(2+)</name>
        <dbReference type="ChEBI" id="CHEBI:29105"/>
        <note>catalytic</note>
    </ligand>
</feature>
<protein>
    <recommendedName>
        <fullName evidence="8">tRNA-specific adenosine deaminase</fullName>
        <ecNumber evidence="8">3.5.4.33</ecNumber>
    </recommendedName>
</protein>
<dbReference type="KEGG" id="alka:J0B03_10300"/>
<dbReference type="PANTHER" id="PTHR11079:SF202">
    <property type="entry name" value="TRNA-SPECIFIC ADENOSINE DEAMINASE"/>
    <property type="match status" value="1"/>
</dbReference>
<name>A0A974XH26_9FIRM</name>
<comment type="catalytic activity">
    <reaction evidence="7 8">
        <text>adenosine(34) in tRNA + H2O + H(+) = inosine(34) in tRNA + NH4(+)</text>
        <dbReference type="Rhea" id="RHEA:43168"/>
        <dbReference type="Rhea" id="RHEA-COMP:10373"/>
        <dbReference type="Rhea" id="RHEA-COMP:10374"/>
        <dbReference type="ChEBI" id="CHEBI:15377"/>
        <dbReference type="ChEBI" id="CHEBI:15378"/>
        <dbReference type="ChEBI" id="CHEBI:28938"/>
        <dbReference type="ChEBI" id="CHEBI:74411"/>
        <dbReference type="ChEBI" id="CHEBI:82852"/>
        <dbReference type="EC" id="3.5.4.33"/>
    </reaction>
</comment>
<dbReference type="SUPFAM" id="SSF53927">
    <property type="entry name" value="Cytidine deaminase-like"/>
    <property type="match status" value="1"/>
</dbReference>
<organism evidence="10 11">
    <name type="scientific">Alkalibacter rhizosphaerae</name>
    <dbReference type="NCBI Taxonomy" id="2815577"/>
    <lineage>
        <taxon>Bacteria</taxon>
        <taxon>Bacillati</taxon>
        <taxon>Bacillota</taxon>
        <taxon>Clostridia</taxon>
        <taxon>Eubacteriales</taxon>
        <taxon>Eubacteriaceae</taxon>
        <taxon>Alkalibacter</taxon>
    </lineage>
</organism>
<proteinExistence type="inferred from homology"/>
<dbReference type="GO" id="GO:0002100">
    <property type="term" value="P:tRNA wobble adenosine to inosine editing"/>
    <property type="evidence" value="ECO:0007669"/>
    <property type="project" value="UniProtKB-UniRule"/>
</dbReference>
<dbReference type="EMBL" id="CP071444">
    <property type="protein sequence ID" value="QSX08178.1"/>
    <property type="molecule type" value="Genomic_DNA"/>
</dbReference>
<dbReference type="InterPro" id="IPR058535">
    <property type="entry name" value="MafB19-deam"/>
</dbReference>
<comment type="function">
    <text evidence="8">Catalyzes the deamination of adenosine to inosine at the wobble position 34 of tRNA(Arg2).</text>
</comment>
<dbReference type="Gene3D" id="3.40.140.10">
    <property type="entry name" value="Cytidine Deaminase, domain 2"/>
    <property type="match status" value="1"/>
</dbReference>
<dbReference type="PANTHER" id="PTHR11079">
    <property type="entry name" value="CYTOSINE DEAMINASE FAMILY MEMBER"/>
    <property type="match status" value="1"/>
</dbReference>
<keyword evidence="6 8" id="KW-0862">Zinc</keyword>
<keyword evidence="3 8" id="KW-0819">tRNA processing</keyword>
<evidence type="ECO:0000256" key="6">
    <source>
        <dbReference type="ARBA" id="ARBA00022833"/>
    </source>
</evidence>
<evidence type="ECO:0000313" key="10">
    <source>
        <dbReference type="EMBL" id="QSX08178.1"/>
    </source>
</evidence>
<accession>A0A974XH26</accession>
<evidence type="ECO:0000313" key="11">
    <source>
        <dbReference type="Proteomes" id="UP000663499"/>
    </source>
</evidence>
<evidence type="ECO:0000256" key="2">
    <source>
        <dbReference type="ARBA" id="ARBA00011738"/>
    </source>
</evidence>
<feature type="active site" description="Proton donor" evidence="8">
    <location>
        <position position="52"/>
    </location>
</feature>
<dbReference type="GO" id="GO:0008270">
    <property type="term" value="F:zinc ion binding"/>
    <property type="evidence" value="ECO:0007669"/>
    <property type="project" value="UniProtKB-UniRule"/>
</dbReference>
<evidence type="ECO:0000256" key="4">
    <source>
        <dbReference type="ARBA" id="ARBA00022723"/>
    </source>
</evidence>
<dbReference type="Proteomes" id="UP000663499">
    <property type="component" value="Chromosome"/>
</dbReference>
<dbReference type="AlphaFoldDB" id="A0A974XH26"/>
<evidence type="ECO:0000256" key="1">
    <source>
        <dbReference type="ARBA" id="ARBA00010669"/>
    </source>
</evidence>
<evidence type="ECO:0000256" key="5">
    <source>
        <dbReference type="ARBA" id="ARBA00022801"/>
    </source>
</evidence>
<evidence type="ECO:0000259" key="9">
    <source>
        <dbReference type="PROSITE" id="PS51747"/>
    </source>
</evidence>
<keyword evidence="5 8" id="KW-0378">Hydrolase</keyword>
<dbReference type="EC" id="3.5.4.33" evidence="8"/>
<reference evidence="10" key="1">
    <citation type="submission" date="2021-03" db="EMBL/GenBank/DDBJ databases">
        <title>Alkalibacter marinus sp. nov., isolated from tidal flat sediment.</title>
        <authorList>
            <person name="Namirimu T."/>
            <person name="Yang J.-A."/>
            <person name="Yang S.-H."/>
            <person name="Kim Y.-J."/>
            <person name="Kwon K.K."/>
        </authorList>
    </citation>
    <scope>NUCLEOTIDE SEQUENCE</scope>
    <source>
        <strain evidence="10">ES005</strain>
    </source>
</reference>
<dbReference type="CDD" id="cd01285">
    <property type="entry name" value="nucleoside_deaminase"/>
    <property type="match status" value="1"/>
</dbReference>
<evidence type="ECO:0000256" key="3">
    <source>
        <dbReference type="ARBA" id="ARBA00022694"/>
    </source>
</evidence>
<dbReference type="InterPro" id="IPR002125">
    <property type="entry name" value="CMP_dCMP_dom"/>
</dbReference>
<dbReference type="GO" id="GO:0052717">
    <property type="term" value="F:tRNA-specific adenosine-34 deaminase activity"/>
    <property type="evidence" value="ECO:0007669"/>
    <property type="project" value="UniProtKB-UniRule"/>
</dbReference>
<dbReference type="Pfam" id="PF14437">
    <property type="entry name" value="MafB19-deam"/>
    <property type="match status" value="1"/>
</dbReference>
<dbReference type="PROSITE" id="PS51747">
    <property type="entry name" value="CYT_DCMP_DEAMINASES_2"/>
    <property type="match status" value="1"/>
</dbReference>
<feature type="binding site" evidence="8">
    <location>
        <position position="80"/>
    </location>
    <ligand>
        <name>Zn(2+)</name>
        <dbReference type="ChEBI" id="CHEBI:29105"/>
        <note>catalytic</note>
    </ligand>
</feature>
<dbReference type="HAMAP" id="MF_00972">
    <property type="entry name" value="tRNA_aden_deaminase"/>
    <property type="match status" value="1"/>
</dbReference>
<keyword evidence="4 8" id="KW-0479">Metal-binding</keyword>
<sequence>MKHFMEVAIQEAKKAASEGEVPVGAVVVLNDKIVGTGRNQMEQKKDGTAHAEILAIQEASANLGRWRLDDCHLYVTLEPCLMCMGAIINSRVKRLIIGASDLKGGGLDLLRFKDHGHQIRHLEVYEGILEEDCARMLQEFFKEKRN</sequence>
<keyword evidence="11" id="KW-1185">Reference proteome</keyword>
<dbReference type="InterPro" id="IPR016193">
    <property type="entry name" value="Cytidine_deaminase-like"/>
</dbReference>
<evidence type="ECO:0000256" key="7">
    <source>
        <dbReference type="ARBA" id="ARBA00048045"/>
    </source>
</evidence>
<dbReference type="InterPro" id="IPR028883">
    <property type="entry name" value="tRNA_aden_deaminase"/>
</dbReference>
<evidence type="ECO:0000256" key="8">
    <source>
        <dbReference type="HAMAP-Rule" id="MF_00972"/>
    </source>
</evidence>
<dbReference type="PROSITE" id="PS00903">
    <property type="entry name" value="CYT_DCMP_DEAMINASES_1"/>
    <property type="match status" value="1"/>
</dbReference>